<dbReference type="OrthoDB" id="496825at2759"/>
<dbReference type="KEGG" id="olu:OSTLU_15274"/>
<accession>A4RWX7</accession>
<keyword evidence="2" id="KW-1185">Reference proteome</keyword>
<dbReference type="AlphaFoldDB" id="A4RWX7"/>
<dbReference type="RefSeq" id="XP_001417899.1">
    <property type="nucleotide sequence ID" value="XM_001417862.1"/>
</dbReference>
<name>A4RWX7_OSTLU</name>
<evidence type="ECO:0000313" key="1">
    <source>
        <dbReference type="EMBL" id="ABO96192.1"/>
    </source>
</evidence>
<dbReference type="HOGENOM" id="CLU_1153060_0_0_1"/>
<proteinExistence type="predicted"/>
<dbReference type="OMA" id="WFNGDIN"/>
<sequence>MNRKQQSWNEHVEDARDAAVDTLEDLTGKVESGLDSLQKYVKFGSAPEVLLRIRKQFRLRIPIAPDVVVTAGTDVPLQAANDGEAFGKEVFNYKPNLQWKVTDSWFNGDINLDTRKHTVFYEKTFDLDAVQLKVSGNFDYKDHEPYVGFQFLTTNGVTSPAMQNGFCVKRNLELHDGDKTAFTANVEASLILGSTTMGGRKGKKLETSPATVDFSRIELDLLLK</sequence>
<gene>
    <name evidence="1" type="ORF">OSTLU_15274</name>
</gene>
<evidence type="ECO:0000313" key="2">
    <source>
        <dbReference type="Proteomes" id="UP000001568"/>
    </source>
</evidence>
<dbReference type="Gramene" id="ABO96192">
    <property type="protein sequence ID" value="ABO96192"/>
    <property type="gene ID" value="OSTLU_15274"/>
</dbReference>
<dbReference type="EMBL" id="CP000585">
    <property type="protein sequence ID" value="ABO96192.1"/>
    <property type="molecule type" value="Genomic_DNA"/>
</dbReference>
<dbReference type="Proteomes" id="UP000001568">
    <property type="component" value="Chromosome 5"/>
</dbReference>
<reference evidence="1 2" key="1">
    <citation type="journal article" date="2007" name="Proc. Natl. Acad. Sci. U.S.A.">
        <title>The tiny eukaryote Ostreococcus provides genomic insights into the paradox of plankton speciation.</title>
        <authorList>
            <person name="Palenik B."/>
            <person name="Grimwood J."/>
            <person name="Aerts A."/>
            <person name="Rouze P."/>
            <person name="Salamov A."/>
            <person name="Putnam N."/>
            <person name="Dupont C."/>
            <person name="Jorgensen R."/>
            <person name="Derelle E."/>
            <person name="Rombauts S."/>
            <person name="Zhou K."/>
            <person name="Otillar R."/>
            <person name="Merchant S.S."/>
            <person name="Podell S."/>
            <person name="Gaasterland T."/>
            <person name="Napoli C."/>
            <person name="Gendler K."/>
            <person name="Manuell A."/>
            <person name="Tai V."/>
            <person name="Vallon O."/>
            <person name="Piganeau G."/>
            <person name="Jancek S."/>
            <person name="Heijde M."/>
            <person name="Jabbari K."/>
            <person name="Bowler C."/>
            <person name="Lohr M."/>
            <person name="Robbens S."/>
            <person name="Werner G."/>
            <person name="Dubchak I."/>
            <person name="Pazour G.J."/>
            <person name="Ren Q."/>
            <person name="Paulsen I."/>
            <person name="Delwiche C."/>
            <person name="Schmutz J."/>
            <person name="Rokhsar D."/>
            <person name="Van de Peer Y."/>
            <person name="Moreau H."/>
            <person name="Grigoriev I.V."/>
        </authorList>
    </citation>
    <scope>NUCLEOTIDE SEQUENCE [LARGE SCALE GENOMIC DNA]</scope>
    <source>
        <strain evidence="1 2">CCE9901</strain>
    </source>
</reference>
<dbReference type="GeneID" id="5001750"/>
<organism evidence="1 2">
    <name type="scientific">Ostreococcus lucimarinus (strain CCE9901)</name>
    <dbReference type="NCBI Taxonomy" id="436017"/>
    <lineage>
        <taxon>Eukaryota</taxon>
        <taxon>Viridiplantae</taxon>
        <taxon>Chlorophyta</taxon>
        <taxon>Mamiellophyceae</taxon>
        <taxon>Mamiellales</taxon>
        <taxon>Bathycoccaceae</taxon>
        <taxon>Ostreococcus</taxon>
    </lineage>
</organism>
<protein>
    <submittedName>
        <fullName evidence="1">Uncharacterized protein</fullName>
    </submittedName>
</protein>